<evidence type="ECO:0000256" key="3">
    <source>
        <dbReference type="ARBA" id="ARBA00022606"/>
    </source>
</evidence>
<evidence type="ECO:0000256" key="9">
    <source>
        <dbReference type="ARBA" id="ARBA00023224"/>
    </source>
</evidence>
<proteinExistence type="evidence at transcript level"/>
<sequence>MERTRYFRSSNPFNIFVNFFSGNILPLSEEKAELTFFTILWVIFVWSVKIMTMSSVISGSLYFANLTIRERINKSGPGLSVCIELVIPLVYLNLRREDLRNLIKKYNTILVDSDELKKLVLVTIEPYKKGLKFYIVSCAIAVTTWAATPILTISDNRQYTYSDFSAPAYFPGAPFNANIFLVTVISQTVGSFFITFGKISIDIYINHLIAVLSAEYKYVRTEITKALSQENDQEDEQSIIRSLHKCIGHHCAVIEYSYFFELHFRSAIIFHSFF</sequence>
<reference evidence="11" key="1">
    <citation type="journal article" date="2018" name="Insect Mol. Biol.">
        <title>An odorant receptor mediates the attractiveness of cis-jasmone to Campoletis chlorideae, the endoparasitoid of Helicoverpa armigera.</title>
        <authorList>
            <person name="Sun Y.L."/>
            <person name="Dong J.F."/>
            <person name="Ning C."/>
            <person name="Ding P.P."/>
            <person name="Huang L.Q."/>
            <person name="Sun J.G."/>
            <person name="Wang C.Z."/>
        </authorList>
    </citation>
    <scope>NUCLEOTIDE SEQUENCE</scope>
    <source>
        <strain evidence="11">CchlOR123</strain>
    </source>
</reference>
<dbReference type="AlphaFoldDB" id="A0A346D471"/>
<comment type="subcellular location">
    <subcellularLocation>
        <location evidence="1">Cell membrane</location>
        <topology evidence="1">Multi-pass membrane protein</topology>
    </subcellularLocation>
</comment>
<evidence type="ECO:0000256" key="2">
    <source>
        <dbReference type="ARBA" id="ARBA00022475"/>
    </source>
</evidence>
<name>A0A346D471_9HYME</name>
<evidence type="ECO:0000256" key="6">
    <source>
        <dbReference type="ARBA" id="ARBA00022989"/>
    </source>
</evidence>
<evidence type="ECO:0000256" key="7">
    <source>
        <dbReference type="ARBA" id="ARBA00023136"/>
    </source>
</evidence>
<dbReference type="GO" id="GO:0005549">
    <property type="term" value="F:odorant binding"/>
    <property type="evidence" value="ECO:0007669"/>
    <property type="project" value="InterPro"/>
</dbReference>
<keyword evidence="3" id="KW-0716">Sensory transduction</keyword>
<protein>
    <submittedName>
        <fullName evidence="11">Odorant receptor</fullName>
    </submittedName>
</protein>
<keyword evidence="2" id="KW-1003">Cell membrane</keyword>
<dbReference type="Pfam" id="PF02949">
    <property type="entry name" value="7tm_6"/>
    <property type="match status" value="1"/>
</dbReference>
<reference evidence="11" key="2">
    <citation type="submission" date="2018-01" db="EMBL/GenBank/DDBJ databases">
        <authorList>
            <person name="Gaut B.S."/>
            <person name="Morton B.R."/>
            <person name="Clegg M.T."/>
            <person name="Duvall M.R."/>
        </authorList>
    </citation>
    <scope>NUCLEOTIDE SEQUENCE</scope>
    <source>
        <strain evidence="11">CchlOR123</strain>
    </source>
</reference>
<keyword evidence="9" id="KW-0807">Transducer</keyword>
<evidence type="ECO:0000256" key="1">
    <source>
        <dbReference type="ARBA" id="ARBA00004651"/>
    </source>
</evidence>
<keyword evidence="6 10" id="KW-1133">Transmembrane helix</keyword>
<accession>A0A346D471</accession>
<keyword evidence="4 10" id="KW-0812">Transmembrane</keyword>
<feature type="transmembrane region" description="Helical" evidence="10">
    <location>
        <begin position="77"/>
        <end position="94"/>
    </location>
</feature>
<dbReference type="InterPro" id="IPR004117">
    <property type="entry name" value="7tm6_olfct_rcpt"/>
</dbReference>
<dbReference type="EMBL" id="MG859413">
    <property type="protein sequence ID" value="AXM05241.1"/>
    <property type="molecule type" value="mRNA"/>
</dbReference>
<dbReference type="GO" id="GO:0005886">
    <property type="term" value="C:plasma membrane"/>
    <property type="evidence" value="ECO:0007669"/>
    <property type="project" value="UniProtKB-SubCell"/>
</dbReference>
<organism evidence="11">
    <name type="scientific">Campoletis chlorideae</name>
    <dbReference type="NCBI Taxonomy" id="219166"/>
    <lineage>
        <taxon>Eukaryota</taxon>
        <taxon>Metazoa</taxon>
        <taxon>Ecdysozoa</taxon>
        <taxon>Arthropoda</taxon>
        <taxon>Hexapoda</taxon>
        <taxon>Insecta</taxon>
        <taxon>Pterygota</taxon>
        <taxon>Neoptera</taxon>
        <taxon>Endopterygota</taxon>
        <taxon>Hymenoptera</taxon>
        <taxon>Apocrita</taxon>
        <taxon>Ichneumonoidea</taxon>
        <taxon>Ichneumonidae</taxon>
        <taxon>Campopleginae</taxon>
        <taxon>Dusona group</taxon>
        <taxon>Campoletis</taxon>
    </lineage>
</organism>
<feature type="transmembrane region" description="Helical" evidence="10">
    <location>
        <begin position="34"/>
        <end position="57"/>
    </location>
</feature>
<keyword evidence="7 10" id="KW-0472">Membrane</keyword>
<evidence type="ECO:0000256" key="10">
    <source>
        <dbReference type="SAM" id="Phobius"/>
    </source>
</evidence>
<dbReference type="PANTHER" id="PTHR21137">
    <property type="entry name" value="ODORANT RECEPTOR"/>
    <property type="match status" value="1"/>
</dbReference>
<evidence type="ECO:0000256" key="4">
    <source>
        <dbReference type="ARBA" id="ARBA00022692"/>
    </source>
</evidence>
<evidence type="ECO:0000256" key="5">
    <source>
        <dbReference type="ARBA" id="ARBA00022725"/>
    </source>
</evidence>
<dbReference type="GO" id="GO:0007165">
    <property type="term" value="P:signal transduction"/>
    <property type="evidence" value="ECO:0007669"/>
    <property type="project" value="UniProtKB-KW"/>
</dbReference>
<keyword evidence="5" id="KW-0552">Olfaction</keyword>
<evidence type="ECO:0000256" key="8">
    <source>
        <dbReference type="ARBA" id="ARBA00023170"/>
    </source>
</evidence>
<keyword evidence="8 11" id="KW-0675">Receptor</keyword>
<feature type="transmembrane region" description="Helical" evidence="10">
    <location>
        <begin position="173"/>
        <end position="196"/>
    </location>
</feature>
<dbReference type="GO" id="GO:0004984">
    <property type="term" value="F:olfactory receptor activity"/>
    <property type="evidence" value="ECO:0007669"/>
    <property type="project" value="InterPro"/>
</dbReference>
<evidence type="ECO:0000313" key="11">
    <source>
        <dbReference type="EMBL" id="AXM05241.1"/>
    </source>
</evidence>
<dbReference type="PANTHER" id="PTHR21137:SF35">
    <property type="entry name" value="ODORANT RECEPTOR 19A-RELATED"/>
    <property type="match status" value="1"/>
</dbReference>
<feature type="transmembrane region" description="Helical" evidence="10">
    <location>
        <begin position="133"/>
        <end position="153"/>
    </location>
</feature>